<keyword evidence="2 4" id="KW-0560">Oxidoreductase</keyword>
<dbReference type="Pfam" id="PF07992">
    <property type="entry name" value="Pyr_redox_2"/>
    <property type="match status" value="1"/>
</dbReference>
<evidence type="ECO:0000313" key="4">
    <source>
        <dbReference type="EMBL" id="CAA9349134.1"/>
    </source>
</evidence>
<dbReference type="EC" id="1.8.1.9" evidence="4"/>
<dbReference type="InterPro" id="IPR050097">
    <property type="entry name" value="Ferredoxin-NADP_redctase_2"/>
</dbReference>
<accession>A0A6J4M479</accession>
<dbReference type="InterPro" id="IPR036188">
    <property type="entry name" value="FAD/NAD-bd_sf"/>
</dbReference>
<evidence type="ECO:0000256" key="1">
    <source>
        <dbReference type="ARBA" id="ARBA00022630"/>
    </source>
</evidence>
<dbReference type="PRINTS" id="PR00368">
    <property type="entry name" value="FADPNR"/>
</dbReference>
<name>A0A6J4M479_9BACT</name>
<keyword evidence="1" id="KW-0285">Flavoprotein</keyword>
<dbReference type="AlphaFoldDB" id="A0A6J4M479"/>
<dbReference type="PANTHER" id="PTHR48105">
    <property type="entry name" value="THIOREDOXIN REDUCTASE 1-RELATED-RELATED"/>
    <property type="match status" value="1"/>
</dbReference>
<evidence type="ECO:0000256" key="2">
    <source>
        <dbReference type="ARBA" id="ARBA00023002"/>
    </source>
</evidence>
<dbReference type="EMBL" id="CADCTX010000778">
    <property type="protein sequence ID" value="CAA9349134.1"/>
    <property type="molecule type" value="Genomic_DNA"/>
</dbReference>
<dbReference type="GO" id="GO:0004791">
    <property type="term" value="F:thioredoxin-disulfide reductase (NADPH) activity"/>
    <property type="evidence" value="ECO:0007669"/>
    <property type="project" value="UniProtKB-EC"/>
</dbReference>
<protein>
    <submittedName>
        <fullName evidence="4">Thioredoxin reductase</fullName>
        <ecNumber evidence="4">1.8.1.9</ecNumber>
    </submittedName>
</protein>
<proteinExistence type="predicted"/>
<dbReference type="InterPro" id="IPR023753">
    <property type="entry name" value="FAD/NAD-binding_dom"/>
</dbReference>
<gene>
    <name evidence="4" type="ORF">AVDCRST_MAG40-2802</name>
</gene>
<dbReference type="PRINTS" id="PR00469">
    <property type="entry name" value="PNDRDTASEII"/>
</dbReference>
<feature type="domain" description="FAD/NAD(P)-binding" evidence="3">
    <location>
        <begin position="7"/>
        <end position="304"/>
    </location>
</feature>
<organism evidence="4">
    <name type="scientific">uncultured Gemmatimonadaceae bacterium</name>
    <dbReference type="NCBI Taxonomy" id="246130"/>
    <lineage>
        <taxon>Bacteria</taxon>
        <taxon>Pseudomonadati</taxon>
        <taxon>Gemmatimonadota</taxon>
        <taxon>Gemmatimonadia</taxon>
        <taxon>Gemmatimonadales</taxon>
        <taxon>Gemmatimonadaceae</taxon>
        <taxon>environmental samples</taxon>
    </lineage>
</organism>
<evidence type="ECO:0000259" key="3">
    <source>
        <dbReference type="Pfam" id="PF07992"/>
    </source>
</evidence>
<dbReference type="SUPFAM" id="SSF51905">
    <property type="entry name" value="FAD/NAD(P)-binding domain"/>
    <property type="match status" value="1"/>
</dbReference>
<reference evidence="4" key="1">
    <citation type="submission" date="2020-02" db="EMBL/GenBank/DDBJ databases">
        <authorList>
            <person name="Meier V. D."/>
        </authorList>
    </citation>
    <scope>NUCLEOTIDE SEQUENCE</scope>
    <source>
        <strain evidence="4">AVDCRST_MAG40</strain>
    </source>
</reference>
<sequence length="348" mass="36920">MPDTKEYDVVIIGAGPAGMTAALYAARALLKTVVLERGEPGGELLNTEYLENVIGWPKILGRELAQLFANHAKENGAEFREFITVDRVTKRADGLFETVISADSLVDAGASYLSPAVIVTAGGTPVKLGIPGEIEYAGKGVSYCAVCDGAFYKGHHVVVAGGGDAAVEESDYLSRYASKVTLIHRRTELRASKVLQQRVFANPKIDIQWNTVAEEVLADERGLMKGLRVADTVTGATRVIDATGLFIFIGFKPNTGVIDGHYEHDSMGYVTTDHAMMSSIPGLFVAGDMRSQLTRQVTTAAGDGTTAAIASEKYIVALRESRAAGESVADATCDAVESAQVEAGGYAH</sequence>
<dbReference type="Gene3D" id="3.50.50.60">
    <property type="entry name" value="FAD/NAD(P)-binding domain"/>
    <property type="match status" value="2"/>
</dbReference>